<evidence type="ECO:0000256" key="10">
    <source>
        <dbReference type="NCBIfam" id="TIGR01307"/>
    </source>
</evidence>
<comment type="pathway">
    <text evidence="3 9">Carbohydrate degradation; glycolysis; pyruvate from D-glyceraldehyde 3-phosphate: step 3/5.</text>
</comment>
<comment type="similarity">
    <text evidence="4 9">Belongs to the BPG-independent phosphoglycerate mutase family.</text>
</comment>
<dbReference type="GO" id="GO:0030145">
    <property type="term" value="F:manganese ion binding"/>
    <property type="evidence" value="ECO:0007669"/>
    <property type="project" value="UniProtKB-UniRule"/>
</dbReference>
<dbReference type="InterPro" id="IPR005995">
    <property type="entry name" value="Pgm_bpd_ind"/>
</dbReference>
<evidence type="ECO:0000256" key="3">
    <source>
        <dbReference type="ARBA" id="ARBA00004798"/>
    </source>
</evidence>
<feature type="binding site" evidence="9">
    <location>
        <position position="122"/>
    </location>
    <ligand>
        <name>substrate</name>
    </ligand>
</feature>
<dbReference type="Proteomes" id="UP000177167">
    <property type="component" value="Unassembled WGS sequence"/>
</dbReference>
<dbReference type="EMBL" id="MGJP01000055">
    <property type="protein sequence ID" value="OGN08717.1"/>
    <property type="molecule type" value="Genomic_DNA"/>
</dbReference>
<feature type="domain" description="BPG-independent PGAM N-terminal" evidence="14">
    <location>
        <begin position="81"/>
        <end position="289"/>
    </location>
</feature>
<evidence type="ECO:0000256" key="12">
    <source>
        <dbReference type="PIRSR" id="PIRSR001492-3"/>
    </source>
</evidence>
<dbReference type="NCBIfam" id="TIGR01307">
    <property type="entry name" value="pgm_bpd_ind"/>
    <property type="match status" value="1"/>
</dbReference>
<dbReference type="EC" id="5.4.2.12" evidence="9 10"/>
<dbReference type="GO" id="GO:0006007">
    <property type="term" value="P:glucose catabolic process"/>
    <property type="evidence" value="ECO:0007669"/>
    <property type="project" value="InterPro"/>
</dbReference>
<dbReference type="Gene3D" id="3.40.1450.10">
    <property type="entry name" value="BPG-independent phosphoglycerate mutase, domain B"/>
    <property type="match status" value="1"/>
</dbReference>
<evidence type="ECO:0000256" key="4">
    <source>
        <dbReference type="ARBA" id="ARBA00008819"/>
    </source>
</evidence>
<comment type="caution">
    <text evidence="15">The sequence shown here is derived from an EMBL/GenBank/DDBJ whole genome shotgun (WGS) entry which is preliminary data.</text>
</comment>
<keyword evidence="5 9" id="KW-0479">Metal-binding</keyword>
<comment type="function">
    <text evidence="2 9">Catalyzes the interconversion of 2-phosphoglycerate and 3-phosphoglycerate.</text>
</comment>
<feature type="domain" description="Metalloenzyme" evidence="13">
    <location>
        <begin position="4"/>
        <end position="499"/>
    </location>
</feature>
<comment type="caution">
    <text evidence="9">Lacks conserved residue(s) required for the propagation of feature annotation.</text>
</comment>
<dbReference type="GO" id="GO:0005829">
    <property type="term" value="C:cytosol"/>
    <property type="evidence" value="ECO:0007669"/>
    <property type="project" value="TreeGrafter"/>
</dbReference>
<dbReference type="SUPFAM" id="SSF64158">
    <property type="entry name" value="2,3-Bisphosphoglycerate-independent phosphoglycerate mutase, substrate-binding domain"/>
    <property type="match status" value="1"/>
</dbReference>
<feature type="binding site" evidence="9 12">
    <location>
        <position position="452"/>
    </location>
    <ligand>
        <name>Mn(2+)</name>
        <dbReference type="ChEBI" id="CHEBI:29035"/>
        <label>1</label>
    </ligand>
</feature>
<dbReference type="CDD" id="cd16010">
    <property type="entry name" value="iPGM"/>
    <property type="match status" value="1"/>
</dbReference>
<reference evidence="15 16" key="1">
    <citation type="journal article" date="2016" name="Nat. Commun.">
        <title>Thousands of microbial genomes shed light on interconnected biogeochemical processes in an aquifer system.</title>
        <authorList>
            <person name="Anantharaman K."/>
            <person name="Brown C.T."/>
            <person name="Hug L.A."/>
            <person name="Sharon I."/>
            <person name="Castelle C.J."/>
            <person name="Probst A.J."/>
            <person name="Thomas B.C."/>
            <person name="Singh A."/>
            <person name="Wilkins M.J."/>
            <person name="Karaoz U."/>
            <person name="Brodie E.L."/>
            <person name="Williams K.H."/>
            <person name="Hubbard S.S."/>
            <person name="Banfield J.F."/>
        </authorList>
    </citation>
    <scope>NUCLEOTIDE SEQUENCE [LARGE SCALE GENOMIC DNA]</scope>
</reference>
<evidence type="ECO:0000256" key="5">
    <source>
        <dbReference type="ARBA" id="ARBA00022723"/>
    </source>
</evidence>
<dbReference type="GO" id="GO:0006096">
    <property type="term" value="P:glycolytic process"/>
    <property type="evidence" value="ECO:0007669"/>
    <property type="project" value="UniProtKB-UniRule"/>
</dbReference>
<evidence type="ECO:0000256" key="6">
    <source>
        <dbReference type="ARBA" id="ARBA00023152"/>
    </source>
</evidence>
<feature type="binding site" evidence="9">
    <location>
        <position position="183"/>
    </location>
    <ligand>
        <name>substrate</name>
    </ligand>
</feature>
<dbReference type="PIRSF" id="PIRSF001492">
    <property type="entry name" value="IPGAM"/>
    <property type="match status" value="1"/>
</dbReference>
<dbReference type="PANTHER" id="PTHR31637:SF0">
    <property type="entry name" value="2,3-BISPHOSPHOGLYCERATE-INDEPENDENT PHOSPHOGLYCERATE MUTASE"/>
    <property type="match status" value="1"/>
</dbReference>
<feature type="binding site" evidence="9">
    <location>
        <position position="327"/>
    </location>
    <ligand>
        <name>substrate</name>
    </ligand>
</feature>
<evidence type="ECO:0000259" key="13">
    <source>
        <dbReference type="Pfam" id="PF01676"/>
    </source>
</evidence>
<evidence type="ECO:0000313" key="15">
    <source>
        <dbReference type="EMBL" id="OGN08717.1"/>
    </source>
</evidence>
<keyword evidence="8 9" id="KW-0413">Isomerase</keyword>
<evidence type="ECO:0000256" key="7">
    <source>
        <dbReference type="ARBA" id="ARBA00023211"/>
    </source>
</evidence>
<dbReference type="SUPFAM" id="SSF53649">
    <property type="entry name" value="Alkaline phosphatase-like"/>
    <property type="match status" value="1"/>
</dbReference>
<keyword evidence="7 9" id="KW-0464">Manganese</keyword>
<feature type="binding site" evidence="9 12">
    <location>
        <position position="396"/>
    </location>
    <ligand>
        <name>Mn(2+)</name>
        <dbReference type="ChEBI" id="CHEBI:29035"/>
        <label>1</label>
    </ligand>
</feature>
<keyword evidence="6 9" id="KW-0324">Glycolysis</keyword>
<evidence type="ECO:0000313" key="16">
    <source>
        <dbReference type="Proteomes" id="UP000177167"/>
    </source>
</evidence>
<evidence type="ECO:0000256" key="11">
    <source>
        <dbReference type="PIRSR" id="PIRSR001492-1"/>
    </source>
</evidence>
<name>A0A1F8F6D3_9BACT</name>
<dbReference type="UniPathway" id="UPA00109">
    <property type="reaction ID" value="UER00186"/>
</dbReference>
<evidence type="ECO:0000259" key="14">
    <source>
        <dbReference type="Pfam" id="PF06415"/>
    </source>
</evidence>
<comment type="cofactor">
    <cofactor evidence="9">
        <name>Mn(2+)</name>
        <dbReference type="ChEBI" id="CHEBI:29035"/>
    </cofactor>
    <text evidence="9">Binds 2 manganese ions per subunit.</text>
</comment>
<comment type="subunit">
    <text evidence="9">Monomer.</text>
</comment>
<evidence type="ECO:0000256" key="2">
    <source>
        <dbReference type="ARBA" id="ARBA00002315"/>
    </source>
</evidence>
<feature type="binding site" evidence="9 12">
    <location>
        <position position="61"/>
    </location>
    <ligand>
        <name>Mn(2+)</name>
        <dbReference type="ChEBI" id="CHEBI:29035"/>
        <label>2</label>
    </ligand>
</feature>
<dbReference type="Pfam" id="PF01676">
    <property type="entry name" value="Metalloenzyme"/>
    <property type="match status" value="1"/>
</dbReference>
<comment type="catalytic activity">
    <reaction evidence="1 9">
        <text>(2R)-2-phosphoglycerate = (2R)-3-phosphoglycerate</text>
        <dbReference type="Rhea" id="RHEA:15901"/>
        <dbReference type="ChEBI" id="CHEBI:58272"/>
        <dbReference type="ChEBI" id="CHEBI:58289"/>
        <dbReference type="EC" id="5.4.2.12"/>
    </reaction>
</comment>
<dbReference type="InterPro" id="IPR006124">
    <property type="entry name" value="Metalloenzyme"/>
</dbReference>
<feature type="binding site" evidence="9 12">
    <location>
        <position position="433"/>
    </location>
    <ligand>
        <name>Mn(2+)</name>
        <dbReference type="ChEBI" id="CHEBI:29035"/>
        <label>2</label>
    </ligand>
</feature>
<dbReference type="InterPro" id="IPR017850">
    <property type="entry name" value="Alkaline_phosphatase_core_sf"/>
</dbReference>
<feature type="binding site" evidence="9 12">
    <location>
        <position position="434"/>
    </location>
    <ligand>
        <name>Mn(2+)</name>
        <dbReference type="ChEBI" id="CHEBI:29035"/>
        <label>2</label>
    </ligand>
</feature>
<feature type="binding site" evidence="9 12">
    <location>
        <position position="392"/>
    </location>
    <ligand>
        <name>Mn(2+)</name>
        <dbReference type="ChEBI" id="CHEBI:29035"/>
        <label>1</label>
    </ligand>
</feature>
<dbReference type="InterPro" id="IPR036646">
    <property type="entry name" value="PGAM_B_sf"/>
</dbReference>
<dbReference type="Gene3D" id="3.40.720.10">
    <property type="entry name" value="Alkaline Phosphatase, subunit A"/>
    <property type="match status" value="1"/>
</dbReference>
<organism evidence="15 16">
    <name type="scientific">Candidatus Yanofskybacteria bacterium RIFCSPHIGHO2_02_FULL_41_11</name>
    <dbReference type="NCBI Taxonomy" id="1802675"/>
    <lineage>
        <taxon>Bacteria</taxon>
        <taxon>Candidatus Yanofskyibacteriota</taxon>
    </lineage>
</organism>
<dbReference type="InterPro" id="IPR011258">
    <property type="entry name" value="BPG-indep_PGM_N"/>
</dbReference>
<feature type="binding site" evidence="9">
    <location>
        <position position="189"/>
    </location>
    <ligand>
        <name>substrate</name>
    </ligand>
</feature>
<feature type="binding site" evidence="9 12">
    <location>
        <position position="11"/>
    </location>
    <ligand>
        <name>Mn(2+)</name>
        <dbReference type="ChEBI" id="CHEBI:29035"/>
        <label>2</label>
    </ligand>
</feature>
<evidence type="ECO:0000256" key="9">
    <source>
        <dbReference type="HAMAP-Rule" id="MF_01038"/>
    </source>
</evidence>
<proteinExistence type="inferred from homology"/>
<sequence>MERPVVLCILDGWGYSAQRVGNAIANASKPYLEDIEKNYPSLLLQASGLGVGMTWGETGNSEVGHLTLGAGRSIYQYLYRINKDIESGYFFQNAELMKAVNHVKSNNSAVHFVGLLSSGSVHAYFNHLLALLELTKANNISNYRLHLFTDGKDSALQEAPDLIKKMDEYFPGSMANISTIIGRDDAMDRNNRWELTQKTFELWTQGKGNSSGDVLSALSKYYENGFNDHNIPPTVINTRGLINDNDAVVFFNFREDSMRQISRVFVSEYFDYFPRELPQNLFVLAFSQYIESTRLKAIYPPPFIANGLAEVLSTNGKTQFHIAETEKYAHVTYFFNCLKNKPLDGETDFFLESVPDAQADPLMRVHDIVSKVTEELSRDYYDFFVINFANADILAHLGNLEVTTKGVEVVDVALGRLKEAVLAKNGILIITADHGNAERVVYGASGNPETKHDQNPVPFYLVASEFQRPRSEEEIAASRREARGILSDVAPSILELMSLPIPSEMTGESLLRIIG</sequence>
<protein>
    <recommendedName>
        <fullName evidence="9 10">2,3-bisphosphoglycerate-independent phosphoglycerate mutase</fullName>
        <shortName evidence="9">BPG-independent PGAM</shortName>
        <shortName evidence="9">Phosphoglyceromutase</shortName>
        <shortName evidence="9">iPGM</shortName>
        <ecNumber evidence="9 10">5.4.2.12</ecNumber>
    </recommendedName>
</protein>
<gene>
    <name evidence="9" type="primary">gpmI</name>
    <name evidence="15" type="ORF">A3J46_06595</name>
</gene>
<dbReference type="FunFam" id="3.40.1450.10:FF:000002">
    <property type="entry name" value="2,3-bisphosphoglycerate-independent phosphoglycerate mutase"/>
    <property type="match status" value="1"/>
</dbReference>
<dbReference type="HAMAP" id="MF_01038">
    <property type="entry name" value="GpmI"/>
    <property type="match status" value="1"/>
</dbReference>
<dbReference type="GO" id="GO:0004619">
    <property type="term" value="F:phosphoglycerate mutase activity"/>
    <property type="evidence" value="ECO:0007669"/>
    <property type="project" value="UniProtKB-UniRule"/>
</dbReference>
<feature type="active site" description="Phosphoserine intermediate" evidence="9 11">
    <location>
        <position position="61"/>
    </location>
</feature>
<dbReference type="AlphaFoldDB" id="A0A1F8F6D3"/>
<accession>A0A1F8F6D3</accession>
<dbReference type="PANTHER" id="PTHR31637">
    <property type="entry name" value="2,3-BISPHOSPHOGLYCERATE-INDEPENDENT PHOSPHOGLYCERATE MUTASE"/>
    <property type="match status" value="1"/>
</dbReference>
<evidence type="ECO:0000256" key="1">
    <source>
        <dbReference type="ARBA" id="ARBA00000370"/>
    </source>
</evidence>
<evidence type="ECO:0000256" key="8">
    <source>
        <dbReference type="ARBA" id="ARBA00023235"/>
    </source>
</evidence>
<dbReference type="Pfam" id="PF06415">
    <property type="entry name" value="iPGM_N"/>
    <property type="match status" value="1"/>
</dbReference>